<comment type="caution">
    <text evidence="2">The sequence shown here is derived from an EMBL/GenBank/DDBJ whole genome shotgun (WGS) entry which is preliminary data.</text>
</comment>
<feature type="chain" id="PRO_5043942403" description="Secreted protein" evidence="1">
    <location>
        <begin position="21"/>
        <end position="155"/>
    </location>
</feature>
<gene>
    <name evidence="2" type="ORF">LITE_LOCUS34387</name>
</gene>
<evidence type="ECO:0000256" key="1">
    <source>
        <dbReference type="SAM" id="SignalP"/>
    </source>
</evidence>
<organism evidence="2 3">
    <name type="scientific">Linum tenue</name>
    <dbReference type="NCBI Taxonomy" id="586396"/>
    <lineage>
        <taxon>Eukaryota</taxon>
        <taxon>Viridiplantae</taxon>
        <taxon>Streptophyta</taxon>
        <taxon>Embryophyta</taxon>
        <taxon>Tracheophyta</taxon>
        <taxon>Spermatophyta</taxon>
        <taxon>Magnoliopsida</taxon>
        <taxon>eudicotyledons</taxon>
        <taxon>Gunneridae</taxon>
        <taxon>Pentapetalae</taxon>
        <taxon>rosids</taxon>
        <taxon>fabids</taxon>
        <taxon>Malpighiales</taxon>
        <taxon>Linaceae</taxon>
        <taxon>Linum</taxon>
    </lineage>
</organism>
<dbReference type="AlphaFoldDB" id="A0AAV0NP66"/>
<name>A0AAV0NP66_9ROSI</name>
<evidence type="ECO:0000313" key="2">
    <source>
        <dbReference type="EMBL" id="CAI0460245.1"/>
    </source>
</evidence>
<keyword evidence="1" id="KW-0732">Signal</keyword>
<dbReference type="EMBL" id="CAMGYJ010000008">
    <property type="protein sequence ID" value="CAI0460245.1"/>
    <property type="molecule type" value="Genomic_DNA"/>
</dbReference>
<accession>A0AAV0NP66</accession>
<dbReference type="Proteomes" id="UP001154282">
    <property type="component" value="Unassembled WGS sequence"/>
</dbReference>
<proteinExistence type="predicted"/>
<evidence type="ECO:0000313" key="3">
    <source>
        <dbReference type="Proteomes" id="UP001154282"/>
    </source>
</evidence>
<feature type="signal peptide" evidence="1">
    <location>
        <begin position="1"/>
        <end position="20"/>
    </location>
</feature>
<evidence type="ECO:0008006" key="4">
    <source>
        <dbReference type="Google" id="ProtNLM"/>
    </source>
</evidence>
<protein>
    <recommendedName>
        <fullName evidence="4">Secreted protein</fullName>
    </recommendedName>
</protein>
<reference evidence="2" key="1">
    <citation type="submission" date="2022-08" db="EMBL/GenBank/DDBJ databases">
        <authorList>
            <person name="Gutierrez-Valencia J."/>
        </authorList>
    </citation>
    <scope>NUCLEOTIDE SEQUENCE</scope>
</reference>
<keyword evidence="3" id="KW-1185">Reference proteome</keyword>
<sequence>MGSTMLLRFLSVLLPSFTRMKQHIRAARFHFTGMLKERKFSEAIRSFFRYVYIFFFCDFEIRASSGERASKHFQAFSQDTGLPPLCLGKLVTAFVLSLCSFIHFVSYPSGREVPSVLIGVLVQENLYDTTFTVILKFRKGSALRSTSHKALTRNA</sequence>